<dbReference type="NCBIfam" id="TIGR01994">
    <property type="entry name" value="SUF_scaf_2"/>
    <property type="match status" value="1"/>
</dbReference>
<reference evidence="2 3" key="1">
    <citation type="submission" date="2014-02" db="EMBL/GenBank/DDBJ databases">
        <title>Diversity of Thermotogales isolates from hydrothermal vents.</title>
        <authorList>
            <person name="Haverkamp T.H.A."/>
            <person name="Lossouarn J."/>
            <person name="Geslin C."/>
            <person name="Nesbo C.L."/>
        </authorList>
    </citation>
    <scope>NUCLEOTIDE SEQUENCE [LARGE SCALE GENOMIC DNA]</scope>
    <source>
        <strain evidence="2 3">431</strain>
    </source>
</reference>
<dbReference type="Pfam" id="PF01592">
    <property type="entry name" value="NifU_N"/>
    <property type="match status" value="1"/>
</dbReference>
<dbReference type="InterPro" id="IPR002871">
    <property type="entry name" value="NIF_FeS_clus_asmbl_NifU_N"/>
</dbReference>
<dbReference type="PANTHER" id="PTHR10093">
    <property type="entry name" value="IRON-SULFUR CLUSTER ASSEMBLY ENZYME NIFU HOMOLOG"/>
    <property type="match status" value="1"/>
</dbReference>
<protein>
    <submittedName>
        <fullName evidence="2">Nitrogen fixation protein NifU</fullName>
    </submittedName>
</protein>
<evidence type="ECO:0000259" key="1">
    <source>
        <dbReference type="Pfam" id="PF01592"/>
    </source>
</evidence>
<accession>A0ABM6GC77</accession>
<sequence>MMYSEIIMDYSKLTKYKGKLDNPTVVEEGKNLSCGDEIKLYLKIEDDKIIDVKFEGIGCAISQASTNLMIESILGKSKREVKEILKNIYSMARGEEYDKEKIGIIKELENIKKYPMRIKCFLLSWKTLDLALKEKL</sequence>
<evidence type="ECO:0000313" key="3">
    <source>
        <dbReference type="Proteomes" id="UP000185490"/>
    </source>
</evidence>
<dbReference type="Proteomes" id="UP000185490">
    <property type="component" value="Chromosome"/>
</dbReference>
<keyword evidence="3" id="KW-1185">Reference proteome</keyword>
<name>A0ABM6GC77_9BACT</name>
<dbReference type="Gene3D" id="3.90.1010.10">
    <property type="match status" value="1"/>
</dbReference>
<dbReference type="EMBL" id="CP007389">
    <property type="protein sequence ID" value="APT73134.1"/>
    <property type="molecule type" value="Genomic_DNA"/>
</dbReference>
<proteinExistence type="predicted"/>
<feature type="domain" description="NIF system FeS cluster assembly NifU N-terminal" evidence="1">
    <location>
        <begin position="2"/>
        <end position="120"/>
    </location>
</feature>
<gene>
    <name evidence="2" type="ORF">BW47_00285</name>
</gene>
<dbReference type="CDD" id="cd06664">
    <property type="entry name" value="IscU_like"/>
    <property type="match status" value="1"/>
</dbReference>
<evidence type="ECO:0000313" key="2">
    <source>
        <dbReference type="EMBL" id="APT73134.1"/>
    </source>
</evidence>
<organism evidence="2 3">
    <name type="scientific">Thermosipho melanesiensis</name>
    <dbReference type="NCBI Taxonomy" id="46541"/>
    <lineage>
        <taxon>Bacteria</taxon>
        <taxon>Thermotogati</taxon>
        <taxon>Thermotogota</taxon>
        <taxon>Thermotogae</taxon>
        <taxon>Thermotogales</taxon>
        <taxon>Fervidobacteriaceae</taxon>
        <taxon>Thermosipho</taxon>
    </lineage>
</organism>
<dbReference type="SUPFAM" id="SSF82649">
    <property type="entry name" value="SufE/NifU"/>
    <property type="match status" value="1"/>
</dbReference>